<dbReference type="Proteomes" id="UP000253790">
    <property type="component" value="Chromosome"/>
</dbReference>
<protein>
    <recommendedName>
        <fullName evidence="4">Glycosyltransferase RgtA/B/C/D-like domain-containing protein</fullName>
    </recommendedName>
</protein>
<feature type="transmembrane region" description="Helical" evidence="1">
    <location>
        <begin position="136"/>
        <end position="154"/>
    </location>
</feature>
<dbReference type="AlphaFoldDB" id="A0A345NPB1"/>
<feature type="transmembrane region" description="Helical" evidence="1">
    <location>
        <begin position="188"/>
        <end position="215"/>
    </location>
</feature>
<gene>
    <name evidence="2" type="ORF">DV701_12760</name>
</gene>
<keyword evidence="1" id="KW-0812">Transmembrane</keyword>
<feature type="transmembrane region" description="Helical" evidence="1">
    <location>
        <begin position="6"/>
        <end position="26"/>
    </location>
</feature>
<feature type="transmembrane region" description="Helical" evidence="1">
    <location>
        <begin position="38"/>
        <end position="60"/>
    </location>
</feature>
<feature type="transmembrane region" description="Helical" evidence="1">
    <location>
        <begin position="319"/>
        <end position="337"/>
    </location>
</feature>
<accession>A0A345NPB1</accession>
<feature type="transmembrane region" description="Helical" evidence="1">
    <location>
        <begin position="160"/>
        <end position="176"/>
    </location>
</feature>
<dbReference type="EMBL" id="CP031229">
    <property type="protein sequence ID" value="AXH96869.1"/>
    <property type="molecule type" value="Genomic_DNA"/>
</dbReference>
<keyword evidence="1" id="KW-1133">Transmembrane helix</keyword>
<name>A0A345NPB1_9MICO</name>
<evidence type="ECO:0000313" key="3">
    <source>
        <dbReference type="Proteomes" id="UP000253790"/>
    </source>
</evidence>
<sequence length="396" mass="42226">MTQPTNALTFAVLTVALAAAALLVLACTFYRGPFGVKVAAVASFVLHGGLGISNVLWSWFAIADQETYHAQALALADGRNPPIWQESKQAWPVLLSWMYRWIEPNLQLGIVANALLTGITVLLVHRTAATLHPRAGGYAVLLLFLMPSWWIWGSFAVREGLVWTICAGIALCLVHLRRGSIVASVGFLALCGLLVAARGTLVLLILAGLAPVLLIGSANKLRGALLGLGVVAGALFFFNAVLAETVERSDDLELIRNDQSRAESGFVTGQVLVTLARVLGGPFPWEVPSLGLIFLPFGAFAIGILVLTLIGLRRLGLPGLWLAGPAGSILLGLALVSGNYGTMMRLRDMATILVLPLAARGLLSIVRSPFWRDRSIQGRPTVHRTPGAATTRVRDA</sequence>
<evidence type="ECO:0000256" key="1">
    <source>
        <dbReference type="SAM" id="Phobius"/>
    </source>
</evidence>
<keyword evidence="3" id="KW-1185">Reference proteome</keyword>
<dbReference type="KEGG" id="orn:DV701_12760"/>
<feature type="transmembrane region" description="Helical" evidence="1">
    <location>
        <begin position="221"/>
        <end position="243"/>
    </location>
</feature>
<feature type="transmembrane region" description="Helical" evidence="1">
    <location>
        <begin position="106"/>
        <end position="124"/>
    </location>
</feature>
<evidence type="ECO:0000313" key="2">
    <source>
        <dbReference type="EMBL" id="AXH96869.1"/>
    </source>
</evidence>
<keyword evidence="1" id="KW-0472">Membrane</keyword>
<feature type="transmembrane region" description="Helical" evidence="1">
    <location>
        <begin position="291"/>
        <end position="312"/>
    </location>
</feature>
<feature type="transmembrane region" description="Helical" evidence="1">
    <location>
        <begin position="349"/>
        <end position="366"/>
    </location>
</feature>
<organism evidence="2 3">
    <name type="scientific">Ornithinimicrobium avium</name>
    <dbReference type="NCBI Taxonomy" id="2283195"/>
    <lineage>
        <taxon>Bacteria</taxon>
        <taxon>Bacillati</taxon>
        <taxon>Actinomycetota</taxon>
        <taxon>Actinomycetes</taxon>
        <taxon>Micrococcales</taxon>
        <taxon>Ornithinimicrobiaceae</taxon>
        <taxon>Ornithinimicrobium</taxon>
    </lineage>
</organism>
<dbReference type="RefSeq" id="WP_114928757.1">
    <property type="nucleotide sequence ID" value="NZ_CP031229.1"/>
</dbReference>
<reference evidence="2 3" key="1">
    <citation type="submission" date="2018-07" db="EMBL/GenBank/DDBJ databases">
        <title>Complete genome sequencing of Ornithinimicrobium sp. AMA3305.</title>
        <authorList>
            <person name="Bae J.-W."/>
        </authorList>
    </citation>
    <scope>NUCLEOTIDE SEQUENCE [LARGE SCALE GENOMIC DNA]</scope>
    <source>
        <strain evidence="2 3">AMA3305</strain>
    </source>
</reference>
<dbReference type="OrthoDB" id="10014748at2"/>
<evidence type="ECO:0008006" key="4">
    <source>
        <dbReference type="Google" id="ProtNLM"/>
    </source>
</evidence>
<proteinExistence type="predicted"/>